<organism evidence="8 9">
    <name type="scientific">Melipona bicolor</name>
    <dbReference type="NCBI Taxonomy" id="60889"/>
    <lineage>
        <taxon>Eukaryota</taxon>
        <taxon>Metazoa</taxon>
        <taxon>Ecdysozoa</taxon>
        <taxon>Arthropoda</taxon>
        <taxon>Hexapoda</taxon>
        <taxon>Insecta</taxon>
        <taxon>Pterygota</taxon>
        <taxon>Neoptera</taxon>
        <taxon>Endopterygota</taxon>
        <taxon>Hymenoptera</taxon>
        <taxon>Apocrita</taxon>
        <taxon>Aculeata</taxon>
        <taxon>Apoidea</taxon>
        <taxon>Anthophila</taxon>
        <taxon>Apidae</taxon>
        <taxon>Melipona</taxon>
    </lineage>
</organism>
<dbReference type="SUPFAM" id="SSF52058">
    <property type="entry name" value="L domain-like"/>
    <property type="match status" value="1"/>
</dbReference>
<dbReference type="PANTHER" id="PTHR10662">
    <property type="entry name" value="NUCLEAR RNA EXPORT FACTOR"/>
    <property type="match status" value="1"/>
</dbReference>
<dbReference type="GO" id="GO:0005634">
    <property type="term" value="C:nucleus"/>
    <property type="evidence" value="ECO:0007669"/>
    <property type="project" value="UniProtKB-SubCell"/>
</dbReference>
<dbReference type="InterPro" id="IPR015245">
    <property type="entry name" value="Tap_RNA-bd"/>
</dbReference>
<evidence type="ECO:0000256" key="2">
    <source>
        <dbReference type="ARBA" id="ARBA00009285"/>
    </source>
</evidence>
<keyword evidence="4" id="KW-0509">mRNA transport</keyword>
<keyword evidence="9" id="KW-1185">Reference proteome</keyword>
<dbReference type="InterPro" id="IPR012677">
    <property type="entry name" value="Nucleotide-bd_a/b_plait_sf"/>
</dbReference>
<dbReference type="GO" id="GO:0016973">
    <property type="term" value="P:poly(A)+ mRNA export from nucleus"/>
    <property type="evidence" value="ECO:0007669"/>
    <property type="project" value="TreeGrafter"/>
</dbReference>
<dbReference type="EMBL" id="JAHYIQ010000017">
    <property type="protein sequence ID" value="KAK1125156.1"/>
    <property type="molecule type" value="Genomic_DNA"/>
</dbReference>
<evidence type="ECO:0000313" key="8">
    <source>
        <dbReference type="EMBL" id="KAK1125156.1"/>
    </source>
</evidence>
<keyword evidence="3" id="KW-0813">Transport</keyword>
<comment type="similarity">
    <text evidence="2">Belongs to the NXF family.</text>
</comment>
<evidence type="ECO:0000256" key="3">
    <source>
        <dbReference type="ARBA" id="ARBA00022448"/>
    </source>
</evidence>
<dbReference type="InterPro" id="IPR035979">
    <property type="entry name" value="RBD_domain_sf"/>
</dbReference>
<dbReference type="GO" id="GO:0003723">
    <property type="term" value="F:RNA binding"/>
    <property type="evidence" value="ECO:0007669"/>
    <property type="project" value="InterPro"/>
</dbReference>
<dbReference type="InterPro" id="IPR018222">
    <property type="entry name" value="Nuclear_transport_factor_2_euk"/>
</dbReference>
<dbReference type="InterPro" id="IPR032710">
    <property type="entry name" value="NTF2-like_dom_sf"/>
</dbReference>
<evidence type="ECO:0000256" key="5">
    <source>
        <dbReference type="ARBA" id="ARBA00023242"/>
    </source>
</evidence>
<gene>
    <name evidence="8" type="ORF">K0M31_006496</name>
</gene>
<accession>A0AA40KLZ1</accession>
<evidence type="ECO:0000256" key="6">
    <source>
        <dbReference type="SAM" id="MobiDB-lite"/>
    </source>
</evidence>
<dbReference type="InterPro" id="IPR032675">
    <property type="entry name" value="LRR_dom_sf"/>
</dbReference>
<evidence type="ECO:0000256" key="1">
    <source>
        <dbReference type="ARBA" id="ARBA00004123"/>
    </source>
</evidence>
<dbReference type="PANTHER" id="PTHR10662:SF22">
    <property type="entry name" value="NUCLEAR RNA EXPORT FACTOR 1"/>
    <property type="match status" value="1"/>
</dbReference>
<protein>
    <recommendedName>
        <fullName evidence="7">NTF2 domain-containing protein</fullName>
    </recommendedName>
</protein>
<dbReference type="GO" id="GO:0005737">
    <property type="term" value="C:cytoplasm"/>
    <property type="evidence" value="ECO:0007669"/>
    <property type="project" value="InterPro"/>
</dbReference>
<feature type="region of interest" description="Disordered" evidence="6">
    <location>
        <begin position="497"/>
        <end position="521"/>
    </location>
</feature>
<dbReference type="Pfam" id="PF22602">
    <property type="entry name" value="NXF_NTF2"/>
    <property type="match status" value="2"/>
</dbReference>
<dbReference type="Proteomes" id="UP001177670">
    <property type="component" value="Unassembled WGS sequence"/>
</dbReference>
<dbReference type="InterPro" id="IPR030217">
    <property type="entry name" value="NXF_fam"/>
</dbReference>
<keyword evidence="5" id="KW-0539">Nucleus</keyword>
<sequence>MPKVSDKTLRCHNGRSGKSKSVDKFYCDRLLKVDTTSPDYRVVMPPKLVKGPIRPWGATRTYTRDWARVTTNLNNNNIHEDTELKSDRMVKGTSYDDELPQSDYYKIMISDGHKYTKDYIINKLVKYVAPESLLPIKYRANGNGVNFFVDDRKVAAALLFREITTPRGRKLTVRVTRPPFPRCILDDEFKERVKQAIMRRYVHATKSVDLSKFHRDFYLASDYFCALQCPLILQYLFDVLHEYMPDLVALNLTGNMLNVGLTLRLAQLKLSKLKILHIGDNSIKNMEEINAIQDLELEELVLAGTPVCKEYQSRDDYIKDVQKLCPKLLRLDGMCLQKPMLCGVVNEGNNMPASAASEQAQQFVIQFLQEYFLIFDSENRERLLNLYAKDACFSMTPFDPHIPIEDREKLLEQGRWPIVSFLYKMPRTSHYLDRLTVDISPTAEGTMLAAVAGVFKEFKEEEKPIRYFNRTFTIILGGSGCLIKSEELIISELPETELEEMDTEVETSDSDVEETDSEEDLESFKCLVNSLTNEDQN</sequence>
<dbReference type="Gene3D" id="3.80.10.10">
    <property type="entry name" value="Ribonuclease Inhibitor"/>
    <property type="match status" value="1"/>
</dbReference>
<evidence type="ECO:0000259" key="7">
    <source>
        <dbReference type="PROSITE" id="PS50177"/>
    </source>
</evidence>
<dbReference type="SUPFAM" id="SSF54427">
    <property type="entry name" value="NTF2-like"/>
    <property type="match status" value="1"/>
</dbReference>
<dbReference type="InterPro" id="IPR057125">
    <property type="entry name" value="NXF1/2/3/5-like_LRR"/>
</dbReference>
<dbReference type="Gene3D" id="3.30.70.330">
    <property type="match status" value="1"/>
</dbReference>
<dbReference type="Pfam" id="PF24048">
    <property type="entry name" value="LRR_NXF1-5"/>
    <property type="match status" value="1"/>
</dbReference>
<dbReference type="Pfam" id="PF09162">
    <property type="entry name" value="Tap-RNA_bind"/>
    <property type="match status" value="1"/>
</dbReference>
<proteinExistence type="inferred from homology"/>
<dbReference type="InterPro" id="IPR002075">
    <property type="entry name" value="NTF2_dom"/>
</dbReference>
<evidence type="ECO:0000256" key="4">
    <source>
        <dbReference type="ARBA" id="ARBA00022816"/>
    </source>
</evidence>
<comment type="caution">
    <text evidence="8">The sequence shown here is derived from an EMBL/GenBank/DDBJ whole genome shotgun (WGS) entry which is preliminary data.</text>
</comment>
<dbReference type="Gene3D" id="3.10.450.50">
    <property type="match status" value="2"/>
</dbReference>
<evidence type="ECO:0000313" key="9">
    <source>
        <dbReference type="Proteomes" id="UP001177670"/>
    </source>
</evidence>
<dbReference type="SUPFAM" id="SSF54928">
    <property type="entry name" value="RNA-binding domain, RBD"/>
    <property type="match status" value="1"/>
</dbReference>
<reference evidence="8" key="1">
    <citation type="submission" date="2021-10" db="EMBL/GenBank/DDBJ databases">
        <title>Melipona bicolor Genome sequencing and assembly.</title>
        <authorList>
            <person name="Araujo N.S."/>
            <person name="Arias M.C."/>
        </authorList>
    </citation>
    <scope>NUCLEOTIDE SEQUENCE</scope>
    <source>
        <strain evidence="8">USP_2M_L1-L4_2017</strain>
        <tissue evidence="8">Whole body</tissue>
    </source>
</reference>
<comment type="subcellular location">
    <subcellularLocation>
        <location evidence="1">Nucleus</location>
    </subcellularLocation>
</comment>
<name>A0AA40KLZ1_9HYME</name>
<feature type="domain" description="NTF2" evidence="7">
    <location>
        <begin position="363"/>
        <end position="490"/>
    </location>
</feature>
<dbReference type="PROSITE" id="PS50177">
    <property type="entry name" value="NTF2_DOMAIN"/>
    <property type="match status" value="1"/>
</dbReference>
<dbReference type="AlphaFoldDB" id="A0AA40KLZ1"/>